<evidence type="ECO:0000313" key="1">
    <source>
        <dbReference type="EMBL" id="EAA28728.2"/>
    </source>
</evidence>
<dbReference type="HOGENOM" id="CLU_155380_0_0_1"/>
<gene>
    <name evidence="1" type="ORF">NCU09981</name>
</gene>
<reference evidence="1 2" key="1">
    <citation type="journal article" date="2003" name="Nature">
        <title>The genome sequence of the filamentous fungus Neurospora crassa.</title>
        <authorList>
            <person name="Galagan J.E."/>
            <person name="Calvo S.E."/>
            <person name="Borkovich K.A."/>
            <person name="Selker E.U."/>
            <person name="Read N.D."/>
            <person name="Jaffe D."/>
            <person name="FitzHugh W."/>
            <person name="Ma L.J."/>
            <person name="Smirnov S."/>
            <person name="Purcell S."/>
            <person name="Rehman B."/>
            <person name="Elkins T."/>
            <person name="Engels R."/>
            <person name="Wang S."/>
            <person name="Nielsen C.B."/>
            <person name="Butler J."/>
            <person name="Endrizzi M."/>
            <person name="Qui D."/>
            <person name="Ianakiev P."/>
            <person name="Bell-Pedersen D."/>
            <person name="Nelson M.A."/>
            <person name="Werner-Washburne M."/>
            <person name="Selitrennikoff C.P."/>
            <person name="Kinsey J.A."/>
            <person name="Braun E.L."/>
            <person name="Zelter A."/>
            <person name="Schulte U."/>
            <person name="Kothe G.O."/>
            <person name="Jedd G."/>
            <person name="Mewes W."/>
            <person name="Staben C."/>
            <person name="Marcotte E."/>
            <person name="Greenberg D."/>
            <person name="Roy A."/>
            <person name="Foley K."/>
            <person name="Naylor J."/>
            <person name="Stange-Thomann N."/>
            <person name="Barrett R."/>
            <person name="Gnerre S."/>
            <person name="Kamal M."/>
            <person name="Kamvysselis M."/>
            <person name="Mauceli E."/>
            <person name="Bielke C."/>
            <person name="Rudd S."/>
            <person name="Frishman D."/>
            <person name="Krystofova S."/>
            <person name="Rasmussen C."/>
            <person name="Metzenberg R.L."/>
            <person name="Perkins D.D."/>
            <person name="Kroken S."/>
            <person name="Cogoni C."/>
            <person name="Macino G."/>
            <person name="Catcheside D."/>
            <person name="Li W."/>
            <person name="Pratt R.J."/>
            <person name="Osmani S.A."/>
            <person name="DeSouza C.P."/>
            <person name="Glass L."/>
            <person name="Orbach M.J."/>
            <person name="Berglund J.A."/>
            <person name="Voelker R."/>
            <person name="Yarden O."/>
            <person name="Plamann M."/>
            <person name="Seiler S."/>
            <person name="Dunlap J."/>
            <person name="Radford A."/>
            <person name="Aramayo R."/>
            <person name="Natvig D.O."/>
            <person name="Alex L.A."/>
            <person name="Mannhaupt G."/>
            <person name="Ebbole D.J."/>
            <person name="Freitag M."/>
            <person name="Paulsen I."/>
            <person name="Sachs M.S."/>
            <person name="Lander E.S."/>
            <person name="Nusbaum C."/>
            <person name="Birren B."/>
        </authorList>
    </citation>
    <scope>NUCLEOTIDE SEQUENCE [LARGE SCALE GENOMIC DNA]</scope>
    <source>
        <strain evidence="2">ATCC 24698 / 74-OR23-1A / CBS 708.71 / DSM 1257 / FGSC 987</strain>
    </source>
</reference>
<dbReference type="VEuPathDB" id="FungiDB:NCU09981"/>
<dbReference type="GeneID" id="3874111"/>
<dbReference type="EMBL" id="CM002236">
    <property type="protein sequence ID" value="EAA28728.2"/>
    <property type="molecule type" value="Genomic_DNA"/>
</dbReference>
<accession>Q7S093</accession>
<dbReference type="KEGG" id="ncr:NCU09981"/>
<dbReference type="AlphaFoldDB" id="Q7S093"/>
<organism evidence="1 2">
    <name type="scientific">Neurospora crassa (strain ATCC 24698 / 74-OR23-1A / CBS 708.71 / DSM 1257 / FGSC 987)</name>
    <dbReference type="NCBI Taxonomy" id="367110"/>
    <lineage>
        <taxon>Eukaryota</taxon>
        <taxon>Fungi</taxon>
        <taxon>Dikarya</taxon>
        <taxon>Ascomycota</taxon>
        <taxon>Pezizomycotina</taxon>
        <taxon>Sordariomycetes</taxon>
        <taxon>Sordariomycetidae</taxon>
        <taxon>Sordariales</taxon>
        <taxon>Sordariaceae</taxon>
        <taxon>Neurospora</taxon>
    </lineage>
</organism>
<sequence length="136" mass="15463">MSATMDRYICKASLLTNKVDILLNKDILTAMLPVEMTLRIDNVIAHFRIFQSVLPEKLSVARRDYFAQGAMKYSTNEWIKVGLLLDEIEMTLNRLVEVGGKLGRGEDVHNETFDGIETNFIQVMGCMNMMYGLNLP</sequence>
<dbReference type="Proteomes" id="UP000001805">
    <property type="component" value="Chromosome 1, Linkage Group I"/>
</dbReference>
<keyword evidence="2" id="KW-1185">Reference proteome</keyword>
<evidence type="ECO:0000313" key="2">
    <source>
        <dbReference type="Proteomes" id="UP000001805"/>
    </source>
</evidence>
<name>Q7S093_NEUCR</name>
<dbReference type="RefSeq" id="XP_957964.2">
    <property type="nucleotide sequence ID" value="XM_952871.2"/>
</dbReference>
<dbReference type="PaxDb" id="5141-EFNCRP00000009739"/>
<protein>
    <submittedName>
        <fullName evidence="1">Uncharacterized protein</fullName>
    </submittedName>
</protein>
<dbReference type="OrthoDB" id="10329344at2759"/>
<proteinExistence type="predicted"/>
<dbReference type="InParanoid" id="Q7S093"/>